<proteinExistence type="predicted"/>
<sequence length="318" mass="36406">MERLAFIKLIHHEAVEQSNRPSPMNRISILAFHDAVEQFLILACEVCKANQPTEFMKYWVEMKKVEVTLAGKVGMDRLNRCRKDFKHAGAPPSPEDIDLARRDVHSFFQENATLVFDLDYNTLDMANLMPQKSAQSLVKRASERWKTGETIQAMSWLVDAYSDLFTSHVRGDDRRESVFSFGPEIRGLMREQDVTAALQRVDQHNRLGVPVRGAGTLAEQITKCSEVTYYLQDAMRMVAVGIDYHRYHRFTLLTPFVFHSMAGTREVHPPEGYSPTQEEFDYCRDFVIAVALRLAEVQACITPPQWRMSGIKRTPSSS</sequence>
<comment type="caution">
    <text evidence="1">The sequence shown here is derived from an EMBL/GenBank/DDBJ whole genome shotgun (WGS) entry which is preliminary data.</text>
</comment>
<reference evidence="1 2" key="1">
    <citation type="submission" date="2019-03" db="EMBL/GenBank/DDBJ databases">
        <title>Draft genome sequences of novel Actinobacteria.</title>
        <authorList>
            <person name="Sahin N."/>
            <person name="Ay H."/>
            <person name="Saygin H."/>
        </authorList>
    </citation>
    <scope>NUCLEOTIDE SEQUENCE [LARGE SCALE GENOMIC DNA]</scope>
    <source>
        <strain evidence="1 2">H3C3</strain>
    </source>
</reference>
<evidence type="ECO:0000313" key="1">
    <source>
        <dbReference type="EMBL" id="TDD97669.1"/>
    </source>
</evidence>
<protein>
    <submittedName>
        <fullName evidence="1">Uncharacterized protein</fullName>
    </submittedName>
</protein>
<gene>
    <name evidence="1" type="ORF">E1298_01140</name>
</gene>
<dbReference type="OrthoDB" id="9128359at2"/>
<keyword evidence="2" id="KW-1185">Reference proteome</keyword>
<dbReference type="AlphaFoldDB" id="A0A4R5CF82"/>
<dbReference type="Proteomes" id="UP000294513">
    <property type="component" value="Unassembled WGS sequence"/>
</dbReference>
<organism evidence="1 2">
    <name type="scientific">Actinomadura rubrisoli</name>
    <dbReference type="NCBI Taxonomy" id="2530368"/>
    <lineage>
        <taxon>Bacteria</taxon>
        <taxon>Bacillati</taxon>
        <taxon>Actinomycetota</taxon>
        <taxon>Actinomycetes</taxon>
        <taxon>Streptosporangiales</taxon>
        <taxon>Thermomonosporaceae</taxon>
        <taxon>Actinomadura</taxon>
    </lineage>
</organism>
<evidence type="ECO:0000313" key="2">
    <source>
        <dbReference type="Proteomes" id="UP000294513"/>
    </source>
</evidence>
<dbReference type="RefSeq" id="WP_131888831.1">
    <property type="nucleotide sequence ID" value="NZ_SMKU01000002.1"/>
</dbReference>
<name>A0A4R5CF82_9ACTN</name>
<accession>A0A4R5CF82</accession>
<dbReference type="EMBL" id="SMKU01000002">
    <property type="protein sequence ID" value="TDD97669.1"/>
    <property type="molecule type" value="Genomic_DNA"/>
</dbReference>